<keyword evidence="5" id="KW-0687">Ribonucleoprotein</keyword>
<dbReference type="Pfam" id="PF01649">
    <property type="entry name" value="Ribosomal_S20p"/>
    <property type="match status" value="1"/>
</dbReference>
<dbReference type="EMBL" id="PEWP01000014">
    <property type="protein sequence ID" value="PIU47115.1"/>
    <property type="molecule type" value="Genomic_DNA"/>
</dbReference>
<feature type="non-terminal residue" evidence="8">
    <location>
        <position position="1"/>
    </location>
</feature>
<dbReference type="InterPro" id="IPR036510">
    <property type="entry name" value="Ribosomal_bS20_sf"/>
</dbReference>
<reference evidence="9" key="1">
    <citation type="submission" date="2017-09" db="EMBL/GenBank/DDBJ databases">
        <title>Depth-based differentiation of microbial function through sediment-hosted aquifers and enrichment of novel symbionts in the deep terrestrial subsurface.</title>
        <authorList>
            <person name="Probst A.J."/>
            <person name="Ladd B."/>
            <person name="Jarett J.K."/>
            <person name="Geller-Mcgrath D.E."/>
            <person name="Sieber C.M.K."/>
            <person name="Emerson J.B."/>
            <person name="Anantharaman K."/>
            <person name="Thomas B.C."/>
            <person name="Malmstrom R."/>
            <person name="Stieglmeier M."/>
            <person name="Klingl A."/>
            <person name="Woyke T."/>
            <person name="Ryan C.M."/>
            <person name="Banfield J.F."/>
        </authorList>
    </citation>
    <scope>NUCLEOTIDE SEQUENCE [LARGE SCALE GENOMIC DNA]</scope>
</reference>
<proteinExistence type="inferred from homology"/>
<accession>A0A2M6Z454</accession>
<keyword evidence="3" id="KW-0694">RNA-binding</keyword>
<dbReference type="GO" id="GO:0006412">
    <property type="term" value="P:translation"/>
    <property type="evidence" value="ECO:0007669"/>
    <property type="project" value="InterPro"/>
</dbReference>
<evidence type="ECO:0000313" key="8">
    <source>
        <dbReference type="EMBL" id="PIU47115.1"/>
    </source>
</evidence>
<keyword evidence="4 8" id="KW-0689">Ribosomal protein</keyword>
<sequence length="85" mass="9894">KSAKKALRQNLRRKKRNLATENKIKNLVKKVKKIISAKKIEEAKKLLPIIYKTLDKAAKLGIIKKNTADRKKSRISKLLNRKFEN</sequence>
<evidence type="ECO:0000256" key="6">
    <source>
        <dbReference type="ARBA" id="ARBA00035136"/>
    </source>
</evidence>
<dbReference type="SUPFAM" id="SSF46992">
    <property type="entry name" value="Ribosomal protein S20"/>
    <property type="match status" value="1"/>
</dbReference>
<dbReference type="PANTHER" id="PTHR33398">
    <property type="entry name" value="30S RIBOSOMAL PROTEIN S20"/>
    <property type="match status" value="1"/>
</dbReference>
<comment type="caution">
    <text evidence="8">The sequence shown here is derived from an EMBL/GenBank/DDBJ whole genome shotgun (WGS) entry which is preliminary data.</text>
</comment>
<dbReference type="HAMAP" id="MF_00500">
    <property type="entry name" value="Ribosomal_bS20"/>
    <property type="match status" value="1"/>
</dbReference>
<dbReference type="GO" id="GO:0003735">
    <property type="term" value="F:structural constituent of ribosome"/>
    <property type="evidence" value="ECO:0007669"/>
    <property type="project" value="InterPro"/>
</dbReference>
<evidence type="ECO:0000256" key="4">
    <source>
        <dbReference type="ARBA" id="ARBA00022980"/>
    </source>
</evidence>
<dbReference type="AlphaFoldDB" id="A0A2M6Z454"/>
<dbReference type="Proteomes" id="UP000228777">
    <property type="component" value="Unassembled WGS sequence"/>
</dbReference>
<dbReference type="GO" id="GO:0070181">
    <property type="term" value="F:small ribosomal subunit rRNA binding"/>
    <property type="evidence" value="ECO:0007669"/>
    <property type="project" value="TreeGrafter"/>
</dbReference>
<evidence type="ECO:0000256" key="2">
    <source>
        <dbReference type="ARBA" id="ARBA00022730"/>
    </source>
</evidence>
<keyword evidence="2" id="KW-0699">rRNA-binding</keyword>
<comment type="similarity">
    <text evidence="1">Belongs to the bacterial ribosomal protein bS20 family.</text>
</comment>
<protein>
    <recommendedName>
        <fullName evidence="6">Small ribosomal subunit protein bS20</fullName>
    </recommendedName>
    <alternativeName>
        <fullName evidence="7">30S ribosomal protein S20</fullName>
    </alternativeName>
</protein>
<evidence type="ECO:0000313" key="9">
    <source>
        <dbReference type="Proteomes" id="UP000228777"/>
    </source>
</evidence>
<evidence type="ECO:0000256" key="1">
    <source>
        <dbReference type="ARBA" id="ARBA00007634"/>
    </source>
</evidence>
<name>A0A2M6Z454_9BACT</name>
<organism evidence="8 9">
    <name type="scientific">bacterium (Candidatus Gribaldobacteria) CG07_land_8_20_14_0_80_33_18</name>
    <dbReference type="NCBI Taxonomy" id="2014272"/>
    <lineage>
        <taxon>Bacteria</taxon>
        <taxon>Candidatus Gribaldobacteria</taxon>
    </lineage>
</organism>
<dbReference type="GO" id="GO:0015935">
    <property type="term" value="C:small ribosomal subunit"/>
    <property type="evidence" value="ECO:0007669"/>
    <property type="project" value="TreeGrafter"/>
</dbReference>
<dbReference type="PANTHER" id="PTHR33398:SF1">
    <property type="entry name" value="SMALL RIBOSOMAL SUBUNIT PROTEIN BS20C"/>
    <property type="match status" value="1"/>
</dbReference>
<evidence type="ECO:0000256" key="3">
    <source>
        <dbReference type="ARBA" id="ARBA00022884"/>
    </source>
</evidence>
<evidence type="ECO:0000256" key="7">
    <source>
        <dbReference type="ARBA" id="ARBA00035343"/>
    </source>
</evidence>
<dbReference type="GO" id="GO:0005829">
    <property type="term" value="C:cytosol"/>
    <property type="evidence" value="ECO:0007669"/>
    <property type="project" value="TreeGrafter"/>
</dbReference>
<dbReference type="Gene3D" id="1.20.58.110">
    <property type="entry name" value="Ribosomal protein S20"/>
    <property type="match status" value="1"/>
</dbReference>
<dbReference type="InterPro" id="IPR002583">
    <property type="entry name" value="Ribosomal_bS20"/>
</dbReference>
<gene>
    <name evidence="8" type="primary">rpsT</name>
    <name evidence="8" type="ORF">COS93_00700</name>
</gene>
<dbReference type="NCBIfam" id="TIGR00029">
    <property type="entry name" value="S20"/>
    <property type="match status" value="1"/>
</dbReference>
<evidence type="ECO:0000256" key="5">
    <source>
        <dbReference type="ARBA" id="ARBA00023274"/>
    </source>
</evidence>